<evidence type="ECO:0000313" key="3">
    <source>
        <dbReference type="Proteomes" id="UP000324632"/>
    </source>
</evidence>
<proteinExistence type="predicted"/>
<reference evidence="2 3" key="1">
    <citation type="journal article" date="2019" name="Mol. Ecol. Resour.">
        <title>Chromosome-level genome assembly of Triplophysa tibetana, a fish adapted to the harsh high-altitude environment of the Tibetan Plateau.</title>
        <authorList>
            <person name="Yang X."/>
            <person name="Liu H."/>
            <person name="Ma Z."/>
            <person name="Zou Y."/>
            <person name="Zou M."/>
            <person name="Mao Y."/>
            <person name="Li X."/>
            <person name="Wang H."/>
            <person name="Chen T."/>
            <person name="Wang W."/>
            <person name="Yang R."/>
        </authorList>
    </citation>
    <scope>NUCLEOTIDE SEQUENCE [LARGE SCALE GENOMIC DNA]</scope>
    <source>
        <strain evidence="2">TTIB1903HZAU</strain>
        <tissue evidence="2">Muscle</tissue>
    </source>
</reference>
<dbReference type="AlphaFoldDB" id="A0A5A9NY16"/>
<sequence length="550" mass="62851">MNGAAPNSITSLEQRTRPCSTGKDFVIDNMPITVLSSLHRVQNEKKHRRGPKTSPVEQENASMMQNDQVMYSMACRSVCRIMVFLFPLRSSRSAVPQCSSKLINVRREGEGGGETRRGARPQTMAHAHRESRSSALPRQTSEDKDIKPALQNNTDIRSNLPERRYRSNLPLPGALLRTVDLRSEMKSKQKRRKSVIRGVYARQSERRFESWSLHEESVANLRVRNNARLFPWLYSGPIHTHTLLQQRRHVAWPQTSCALAERYQTLSNNHIHSPMCLCVSLSFSSSVRADGLPEGAFHPAPPLHCRCVRSGLSPCELPSDPRLSMRELIMADGPRCKRRKQANPRRKNGKSRMGKCPGAERVKKRFLSPFPCALYVREVFHKFRALKRQEDPLPPEQMTAVGRPETHIFTRFLQHKDVPLHSASDALLGQIDYIISDVCEFHVQRRGYLFPTVQNRLDVSVHQSQDFPSRYLHQIKSVKLREVDSKERDSSRERQSQMNRREGSGGERILGGETLSRSFTRFQHVDLRPTPVDQRRSLLHSSPVSTPSSV</sequence>
<feature type="region of interest" description="Disordered" evidence="1">
    <location>
        <begin position="41"/>
        <end position="61"/>
    </location>
</feature>
<evidence type="ECO:0000313" key="2">
    <source>
        <dbReference type="EMBL" id="KAA0713257.1"/>
    </source>
</evidence>
<feature type="compositionally biased region" description="Basic and acidic residues" evidence="1">
    <location>
        <begin position="482"/>
        <end position="505"/>
    </location>
</feature>
<feature type="region of interest" description="Disordered" evidence="1">
    <location>
        <begin position="106"/>
        <end position="165"/>
    </location>
</feature>
<organism evidence="2 3">
    <name type="scientific">Triplophysa tibetana</name>
    <dbReference type="NCBI Taxonomy" id="1572043"/>
    <lineage>
        <taxon>Eukaryota</taxon>
        <taxon>Metazoa</taxon>
        <taxon>Chordata</taxon>
        <taxon>Craniata</taxon>
        <taxon>Vertebrata</taxon>
        <taxon>Euteleostomi</taxon>
        <taxon>Actinopterygii</taxon>
        <taxon>Neopterygii</taxon>
        <taxon>Teleostei</taxon>
        <taxon>Ostariophysi</taxon>
        <taxon>Cypriniformes</taxon>
        <taxon>Nemacheilidae</taxon>
        <taxon>Triplophysa</taxon>
    </lineage>
</organism>
<comment type="caution">
    <text evidence="2">The sequence shown here is derived from an EMBL/GenBank/DDBJ whole genome shotgun (WGS) entry which is preliminary data.</text>
</comment>
<dbReference type="Proteomes" id="UP000324632">
    <property type="component" value="Chromosome 13"/>
</dbReference>
<feature type="region of interest" description="Disordered" evidence="1">
    <location>
        <begin position="482"/>
        <end position="550"/>
    </location>
</feature>
<keyword evidence="3" id="KW-1185">Reference proteome</keyword>
<feature type="compositionally biased region" description="Basic residues" evidence="1">
    <location>
        <begin position="336"/>
        <end position="353"/>
    </location>
</feature>
<name>A0A5A9NY16_9TELE</name>
<feature type="region of interest" description="Disordered" evidence="1">
    <location>
        <begin position="336"/>
        <end position="355"/>
    </location>
</feature>
<protein>
    <submittedName>
        <fullName evidence="2">Uncharacterized protein</fullName>
    </submittedName>
</protein>
<evidence type="ECO:0000256" key="1">
    <source>
        <dbReference type="SAM" id="MobiDB-lite"/>
    </source>
</evidence>
<gene>
    <name evidence="2" type="ORF">E1301_Tti009323</name>
</gene>
<feature type="compositionally biased region" description="Basic and acidic residues" evidence="1">
    <location>
        <begin position="106"/>
        <end position="117"/>
    </location>
</feature>
<dbReference type="EMBL" id="SOYY01000013">
    <property type="protein sequence ID" value="KAA0713257.1"/>
    <property type="molecule type" value="Genomic_DNA"/>
</dbReference>
<feature type="compositionally biased region" description="Polar residues" evidence="1">
    <location>
        <begin position="539"/>
        <end position="550"/>
    </location>
</feature>
<accession>A0A5A9NY16</accession>